<feature type="compositionally biased region" description="Polar residues" evidence="1">
    <location>
        <begin position="118"/>
        <end position="153"/>
    </location>
</feature>
<evidence type="ECO:0000256" key="1">
    <source>
        <dbReference type="SAM" id="MobiDB-lite"/>
    </source>
</evidence>
<feature type="region of interest" description="Disordered" evidence="1">
    <location>
        <begin position="345"/>
        <end position="371"/>
    </location>
</feature>
<feature type="compositionally biased region" description="Basic and acidic residues" evidence="1">
    <location>
        <begin position="585"/>
        <end position="600"/>
    </location>
</feature>
<feature type="compositionally biased region" description="Low complexity" evidence="1">
    <location>
        <begin position="624"/>
        <end position="633"/>
    </location>
</feature>
<feature type="compositionally biased region" description="Basic residues" evidence="1">
    <location>
        <begin position="656"/>
        <end position="666"/>
    </location>
</feature>
<comment type="caution">
    <text evidence="2">The sequence shown here is derived from an EMBL/GenBank/DDBJ whole genome shotgun (WGS) entry which is preliminary data.</text>
</comment>
<dbReference type="AlphaFoldDB" id="A0A9W7AB84"/>
<evidence type="ECO:0000313" key="2">
    <source>
        <dbReference type="EMBL" id="GMH69072.1"/>
    </source>
</evidence>
<feature type="compositionally biased region" description="Polar residues" evidence="1">
    <location>
        <begin position="163"/>
        <end position="187"/>
    </location>
</feature>
<feature type="compositionally biased region" description="Polar residues" evidence="1">
    <location>
        <begin position="667"/>
        <end position="679"/>
    </location>
</feature>
<reference evidence="3" key="1">
    <citation type="journal article" date="2023" name="Commun. Biol.">
        <title>Genome analysis of Parmales, the sister group of diatoms, reveals the evolutionary specialization of diatoms from phago-mixotrophs to photoautotrophs.</title>
        <authorList>
            <person name="Ban H."/>
            <person name="Sato S."/>
            <person name="Yoshikawa S."/>
            <person name="Yamada K."/>
            <person name="Nakamura Y."/>
            <person name="Ichinomiya M."/>
            <person name="Sato N."/>
            <person name="Blanc-Mathieu R."/>
            <person name="Endo H."/>
            <person name="Kuwata A."/>
            <person name="Ogata H."/>
        </authorList>
    </citation>
    <scope>NUCLEOTIDE SEQUENCE [LARGE SCALE GENOMIC DNA]</scope>
    <source>
        <strain evidence="3">NIES 3701</strain>
    </source>
</reference>
<feature type="region of interest" description="Disordered" evidence="1">
    <location>
        <begin position="624"/>
        <end position="706"/>
    </location>
</feature>
<feature type="compositionally biased region" description="Basic and acidic residues" evidence="1">
    <location>
        <begin position="41"/>
        <end position="58"/>
    </location>
</feature>
<sequence>MISIHPSDGSPVSKPVKANPNANLPSVSKQRKNYWPQGRGYETREERARRENRVVSRERQRRQNNKPRPNQQHNYQYQAPATISGPELLMTLNRPDVDFNSYCEAFPMYDDEMPYSPESPTKSLLQVPSPVGSPTLSNFETGSPLSHDGSPSLQGLKVDLSPKNRSPQTKPLTKSNNIFGKSNPNPNQTEPVYSVNYFGVHHGEMGVLSQKRKIPTILGGGRPRTGTRAATAKDPNLSHLTPFGRQMAQTVLAPEDVLPPNVRLDPSYVYLRSATTAPAFSEHISMYMNSRNEQQQPVQNTGGAISPLHEGFNDPQAGEPVAFVGANDVPDDNSVNTMNTQHSNLTASSFERNQTLSPSKAHRNQGMEQVEEDDRTLDSEMNKSHFSRSTLGVPNPGMYDQWLTNNALPGISRSLSRGGLGSAGLLWENAANDPGRNRAMSPPSNAMMHNKGRRLHSDHGMGPATPQQHFDQTSQIAERISERSSVRSRGNHSAAMAEDEGEPIPYIVHSAPMGWKLTTPARKKYVEATAQLAGYGDNEFLPLPDKLSELGSTMGLPDEFDRSLRAGNSGPAPKLFRKNPKVNQRSKEAAQRAVDRKAPPLKWRGLDSHRIQIKKVDAMLRSTLSSSNRPSSLVDPGESVYGAAQPTSSTVSLGRKVVKVGGRRTTGRQFKSQSQTDLHQGTGVEDTGSLEGGPAPSMTQTEQSFSYTEMFGAGRIV</sequence>
<feature type="compositionally biased region" description="Polar residues" evidence="1">
    <location>
        <begin position="697"/>
        <end position="706"/>
    </location>
</feature>
<protein>
    <submittedName>
        <fullName evidence="2">Uncharacterized protein</fullName>
    </submittedName>
</protein>
<keyword evidence="3" id="KW-1185">Reference proteome</keyword>
<dbReference type="EMBL" id="BRXY01000129">
    <property type="protein sequence ID" value="GMH69072.1"/>
    <property type="molecule type" value="Genomic_DNA"/>
</dbReference>
<feature type="region of interest" description="Disordered" evidence="1">
    <location>
        <begin position="561"/>
        <end position="600"/>
    </location>
</feature>
<dbReference type="OrthoDB" id="206601at2759"/>
<evidence type="ECO:0000313" key="3">
    <source>
        <dbReference type="Proteomes" id="UP001165085"/>
    </source>
</evidence>
<organism evidence="2 3">
    <name type="scientific">Triparma strigata</name>
    <dbReference type="NCBI Taxonomy" id="1606541"/>
    <lineage>
        <taxon>Eukaryota</taxon>
        <taxon>Sar</taxon>
        <taxon>Stramenopiles</taxon>
        <taxon>Ochrophyta</taxon>
        <taxon>Bolidophyceae</taxon>
        <taxon>Parmales</taxon>
        <taxon>Triparmaceae</taxon>
        <taxon>Triparma</taxon>
    </lineage>
</organism>
<feature type="region of interest" description="Disordered" evidence="1">
    <location>
        <begin position="113"/>
        <end position="187"/>
    </location>
</feature>
<dbReference type="Proteomes" id="UP001165085">
    <property type="component" value="Unassembled WGS sequence"/>
</dbReference>
<accession>A0A9W7AB84</accession>
<feature type="compositionally biased region" description="Polar residues" evidence="1">
    <location>
        <begin position="345"/>
        <end position="358"/>
    </location>
</feature>
<name>A0A9W7AB84_9STRA</name>
<proteinExistence type="predicted"/>
<feature type="region of interest" description="Disordered" evidence="1">
    <location>
        <begin position="1"/>
        <end position="77"/>
    </location>
</feature>
<gene>
    <name evidence="2" type="ORF">TrST_g3223</name>
</gene>